<reference evidence="1 2" key="1">
    <citation type="journal article" date="2023" name="Int. J. Syst. Evol. Microbiol.">
        <title>Methylocystis iwaonis sp. nov., a type II methane-oxidizing bacterium from surface soil of a rice paddy field in Japan, and emended description of the genus Methylocystis (ex Whittenbury et al. 1970) Bowman et al. 1993.</title>
        <authorList>
            <person name="Kaise H."/>
            <person name="Sawadogo J.B."/>
            <person name="Alam M.S."/>
            <person name="Ueno C."/>
            <person name="Dianou D."/>
            <person name="Shinjo R."/>
            <person name="Asakawa S."/>
        </authorList>
    </citation>
    <scope>NUCLEOTIDE SEQUENCE [LARGE SCALE GENOMIC DNA]</scope>
    <source>
        <strain evidence="1 2">SS37A-Re</strain>
    </source>
</reference>
<accession>A0ABM8EAC5</accession>
<dbReference type="EMBL" id="AP027142">
    <property type="protein sequence ID" value="BDV34891.1"/>
    <property type="molecule type" value="Genomic_DNA"/>
</dbReference>
<evidence type="ECO:0000313" key="2">
    <source>
        <dbReference type="Proteomes" id="UP001317629"/>
    </source>
</evidence>
<sequence>MSLERLDTETLREAQGFSFSMRITGTHENVRVFVADDALDDGMARGLAELRSQFDKDKQGFEDIASARHSHGRVAANGTVTITAADLFGIID</sequence>
<evidence type="ECO:0000313" key="1">
    <source>
        <dbReference type="EMBL" id="BDV34891.1"/>
    </source>
</evidence>
<keyword evidence="2" id="KW-1185">Reference proteome</keyword>
<dbReference type="Proteomes" id="UP001317629">
    <property type="component" value="Chromosome"/>
</dbReference>
<evidence type="ECO:0008006" key="3">
    <source>
        <dbReference type="Google" id="ProtNLM"/>
    </source>
</evidence>
<name>A0ABM8EAC5_9HYPH</name>
<organism evidence="1 2">
    <name type="scientific">Methylocystis iwaonis</name>
    <dbReference type="NCBI Taxonomy" id="2885079"/>
    <lineage>
        <taxon>Bacteria</taxon>
        <taxon>Pseudomonadati</taxon>
        <taxon>Pseudomonadota</taxon>
        <taxon>Alphaproteobacteria</taxon>
        <taxon>Hyphomicrobiales</taxon>
        <taxon>Methylocystaceae</taxon>
        <taxon>Methylocystis</taxon>
    </lineage>
</organism>
<proteinExistence type="predicted"/>
<dbReference type="RefSeq" id="WP_281928167.1">
    <property type="nucleotide sequence ID" value="NZ_AP027142.1"/>
</dbReference>
<protein>
    <recommendedName>
        <fullName evidence="3">DUF1488 family protein</fullName>
    </recommendedName>
</protein>
<gene>
    <name evidence="1" type="ORF">SS37A_24200</name>
</gene>